<name>A0A6G1F0P7_9ORYZ</name>
<comment type="caution">
    <text evidence="1">The sequence shown here is derived from an EMBL/GenBank/DDBJ whole genome shotgun (WGS) entry which is preliminary data.</text>
</comment>
<accession>A0A6G1F0P7</accession>
<organism evidence="1 2">
    <name type="scientific">Oryza meyeriana var. granulata</name>
    <dbReference type="NCBI Taxonomy" id="110450"/>
    <lineage>
        <taxon>Eukaryota</taxon>
        <taxon>Viridiplantae</taxon>
        <taxon>Streptophyta</taxon>
        <taxon>Embryophyta</taxon>
        <taxon>Tracheophyta</taxon>
        <taxon>Spermatophyta</taxon>
        <taxon>Magnoliopsida</taxon>
        <taxon>Liliopsida</taxon>
        <taxon>Poales</taxon>
        <taxon>Poaceae</taxon>
        <taxon>BOP clade</taxon>
        <taxon>Oryzoideae</taxon>
        <taxon>Oryzeae</taxon>
        <taxon>Oryzinae</taxon>
        <taxon>Oryza</taxon>
        <taxon>Oryza meyeriana</taxon>
    </lineage>
</organism>
<proteinExistence type="predicted"/>
<sequence>MKAKVETAAMEAIKGYAKDIEEKVENTIIEADLLGLLPLESMFANHKVLPVEMPTKNTEMEITNSSKWLTSKAANPKVFKVDDTNVSSKVESAMRSNLKVSTDELDGYESNMVSEAEATSGGITSMESSMVKSMNLVKLHEEAGVMDAAPVDSAGWRAAVPKTSGPWLVLSRLQEELPHGSDKTIFLEMLTPNGADPTLALLKCLCPPPTTASCWGAA</sequence>
<dbReference type="EMBL" id="SPHZ02000002">
    <property type="protein sequence ID" value="KAF0930466.1"/>
    <property type="molecule type" value="Genomic_DNA"/>
</dbReference>
<evidence type="ECO:0000313" key="2">
    <source>
        <dbReference type="Proteomes" id="UP000479710"/>
    </source>
</evidence>
<reference evidence="1 2" key="1">
    <citation type="submission" date="2019-11" db="EMBL/GenBank/DDBJ databases">
        <title>Whole genome sequence of Oryza granulata.</title>
        <authorList>
            <person name="Li W."/>
        </authorList>
    </citation>
    <scope>NUCLEOTIDE SEQUENCE [LARGE SCALE GENOMIC DNA]</scope>
    <source>
        <strain evidence="2">cv. Menghai</strain>
        <tissue evidence="1">Leaf</tissue>
    </source>
</reference>
<protein>
    <submittedName>
        <fullName evidence="1">Uncharacterized protein</fullName>
    </submittedName>
</protein>
<dbReference type="Proteomes" id="UP000479710">
    <property type="component" value="Unassembled WGS sequence"/>
</dbReference>
<gene>
    <name evidence="1" type="ORF">E2562_032893</name>
</gene>
<dbReference type="AlphaFoldDB" id="A0A6G1F0P7"/>
<keyword evidence="2" id="KW-1185">Reference proteome</keyword>
<evidence type="ECO:0000313" key="1">
    <source>
        <dbReference type="EMBL" id="KAF0930466.1"/>
    </source>
</evidence>